<feature type="signal peptide" evidence="4">
    <location>
        <begin position="1"/>
        <end position="17"/>
    </location>
</feature>
<dbReference type="InterPro" id="IPR021054">
    <property type="entry name" value="Cell_wall_mannoprotein_1"/>
</dbReference>
<keyword evidence="6" id="KW-1185">Reference proteome</keyword>
<dbReference type="PANTHER" id="PTHR43963:SF6">
    <property type="entry name" value="CHAIN DEHYDROGENASE FAMILY PROTEIN, PUTATIVE (AFU_ORTHOLOGUE AFUA_3G15350)-RELATED"/>
    <property type="match status" value="1"/>
</dbReference>
<feature type="chain" id="PRO_5046106151" evidence="4">
    <location>
        <begin position="18"/>
        <end position="501"/>
    </location>
</feature>
<accession>A0ABR3CCY9</accession>
<comment type="similarity">
    <text evidence="1">Belongs to the short-chain dehydrogenases/reductases (SDR) family.</text>
</comment>
<evidence type="ECO:0000313" key="5">
    <source>
        <dbReference type="EMBL" id="KAL0258508.1"/>
    </source>
</evidence>
<dbReference type="PANTHER" id="PTHR43963">
    <property type="entry name" value="CARBONYL REDUCTASE 1-RELATED"/>
    <property type="match status" value="1"/>
</dbReference>
<gene>
    <name evidence="5" type="ORF">SLS55_006004</name>
</gene>
<keyword evidence="4" id="KW-0732">Signal</keyword>
<evidence type="ECO:0000256" key="1">
    <source>
        <dbReference type="ARBA" id="ARBA00006484"/>
    </source>
</evidence>
<reference evidence="5 6" key="1">
    <citation type="submission" date="2024-02" db="EMBL/GenBank/DDBJ databases">
        <title>De novo assembly and annotation of 12 fungi associated with fruit tree decline syndrome in Ontario, Canada.</title>
        <authorList>
            <person name="Sulman M."/>
            <person name="Ellouze W."/>
            <person name="Ilyukhin E."/>
        </authorList>
    </citation>
    <scope>NUCLEOTIDE SEQUENCE [LARGE SCALE GENOMIC DNA]</scope>
    <source>
        <strain evidence="5 6">FDS-637</strain>
    </source>
</reference>
<dbReference type="Gene3D" id="1.20.1280.140">
    <property type="match status" value="1"/>
</dbReference>
<evidence type="ECO:0000256" key="3">
    <source>
        <dbReference type="ARBA" id="ARBA00023002"/>
    </source>
</evidence>
<dbReference type="SUPFAM" id="SSF51735">
    <property type="entry name" value="NAD(P)-binding Rossmann-fold domains"/>
    <property type="match status" value="1"/>
</dbReference>
<evidence type="ECO:0000313" key="6">
    <source>
        <dbReference type="Proteomes" id="UP001430584"/>
    </source>
</evidence>
<dbReference type="InterPro" id="IPR002347">
    <property type="entry name" value="SDR_fam"/>
</dbReference>
<dbReference type="EMBL" id="JAJVCZ030000006">
    <property type="protein sequence ID" value="KAL0258508.1"/>
    <property type="molecule type" value="Genomic_DNA"/>
</dbReference>
<dbReference type="Pfam" id="PF00106">
    <property type="entry name" value="adh_short"/>
    <property type="match status" value="1"/>
</dbReference>
<dbReference type="InterPro" id="IPR036291">
    <property type="entry name" value="NAD(P)-bd_dom_sf"/>
</dbReference>
<proteinExistence type="inferred from homology"/>
<sequence length="501" mass="52322">MRFSTLAALLFFSAVIAVPIAPTKRSIEERLPTPIESGEDEPVPSGAAAFGEALGAIGDNIKTTNDTLNAYSGGLKGIVQLLEIQSATSDLGDAISNATAIAKATDVLNVADSATVGQQFLQLQPQINSLLDNIKSKEPEFEKAGFGLIDVISLLRSNLEDQKDGAKDLGDATIAILDPSLTSVATPINDEIQAKFDDTIAAYQGKGGLIQIPPGLIVRNLALQYPASALNTGPLLIYLTARDASRGQTALKTLEADDQLLKAKVLQAQGGPVSLAFKELDVSKNASIDAFARDLQQAHGSIDVVINNAGIAMDGFDATVATTTLATNYHGTLHATLALLPLLAPARTSRLINIASIAGSLSKYPSALASRFRSAATYSPSSPAPPASAATALMTEFAAAVADGSHEQLGFPSAAYAVSKAGLIAATKAVAAWEEDEARKEGREKRGVQVCCPGWVNTDMTKGRGVKSVDEGARTPVWLALGTEGGEVEGGFWQGERLVEW</sequence>
<organism evidence="5 6">
    <name type="scientific">Diplodia seriata</name>
    <dbReference type="NCBI Taxonomy" id="420778"/>
    <lineage>
        <taxon>Eukaryota</taxon>
        <taxon>Fungi</taxon>
        <taxon>Dikarya</taxon>
        <taxon>Ascomycota</taxon>
        <taxon>Pezizomycotina</taxon>
        <taxon>Dothideomycetes</taxon>
        <taxon>Dothideomycetes incertae sedis</taxon>
        <taxon>Botryosphaeriales</taxon>
        <taxon>Botryosphaeriaceae</taxon>
        <taxon>Diplodia</taxon>
    </lineage>
</organism>
<dbReference type="PRINTS" id="PR00080">
    <property type="entry name" value="SDRFAMILY"/>
</dbReference>
<keyword evidence="2" id="KW-0521">NADP</keyword>
<name>A0ABR3CCY9_9PEZI</name>
<evidence type="ECO:0000256" key="2">
    <source>
        <dbReference type="ARBA" id="ARBA00022857"/>
    </source>
</evidence>
<comment type="caution">
    <text evidence="5">The sequence shown here is derived from an EMBL/GenBank/DDBJ whole genome shotgun (WGS) entry which is preliminary data.</text>
</comment>
<dbReference type="Proteomes" id="UP001430584">
    <property type="component" value="Unassembled WGS sequence"/>
</dbReference>
<protein>
    <submittedName>
        <fullName evidence="5">Uncharacterized protein</fullName>
    </submittedName>
</protein>
<dbReference type="Pfam" id="PF12296">
    <property type="entry name" value="HsbA"/>
    <property type="match status" value="1"/>
</dbReference>
<evidence type="ECO:0000256" key="4">
    <source>
        <dbReference type="SAM" id="SignalP"/>
    </source>
</evidence>
<dbReference type="Gene3D" id="3.40.50.720">
    <property type="entry name" value="NAD(P)-binding Rossmann-like Domain"/>
    <property type="match status" value="1"/>
</dbReference>
<dbReference type="RefSeq" id="XP_066631537.1">
    <property type="nucleotide sequence ID" value="XM_066777442.1"/>
</dbReference>
<dbReference type="GeneID" id="92010089"/>
<keyword evidence="3" id="KW-0560">Oxidoreductase</keyword>